<dbReference type="PANTHER" id="PTHR11879:SF55">
    <property type="entry name" value="GLUTAMATE OXALOACETATE TRANSAMINASE 1, ISOFORM B"/>
    <property type="match status" value="1"/>
</dbReference>
<comment type="subunit">
    <text evidence="3 7">Homodimer.</text>
</comment>
<dbReference type="EMBL" id="JBFXLR010000073">
    <property type="protein sequence ID" value="KAL2839542.1"/>
    <property type="molecule type" value="Genomic_DNA"/>
</dbReference>
<dbReference type="Pfam" id="PF00155">
    <property type="entry name" value="Aminotran_1_2"/>
    <property type="match status" value="1"/>
</dbReference>
<dbReference type="InterPro" id="IPR004838">
    <property type="entry name" value="NHTrfase_class1_PyrdxlP-BS"/>
</dbReference>
<dbReference type="Gene3D" id="3.90.1150.10">
    <property type="entry name" value="Aspartate Aminotransferase, domain 1"/>
    <property type="match status" value="1"/>
</dbReference>
<dbReference type="GeneID" id="98158762"/>
<comment type="miscellaneous">
    <text evidence="7">In eukaryotes there are cytoplasmic, mitochondrial and chloroplastic isozymes.</text>
</comment>
<gene>
    <name evidence="9" type="ORF">BJX68DRAFT_258812</name>
</gene>
<evidence type="ECO:0000259" key="8">
    <source>
        <dbReference type="Pfam" id="PF00155"/>
    </source>
</evidence>
<evidence type="ECO:0000256" key="5">
    <source>
        <dbReference type="ARBA" id="ARBA00022679"/>
    </source>
</evidence>
<dbReference type="Proteomes" id="UP001610444">
    <property type="component" value="Unassembled WGS sequence"/>
</dbReference>
<evidence type="ECO:0000256" key="1">
    <source>
        <dbReference type="ARBA" id="ARBA00001933"/>
    </source>
</evidence>
<comment type="caution">
    <text evidence="9">The sequence shown here is derived from an EMBL/GenBank/DDBJ whole genome shotgun (WGS) entry which is preliminary data.</text>
</comment>
<sequence>MPSEMSIFTFAPHIPADAIFALTADYVADPSPQKVNLGQGTYRDNNGQPWVLPAVREARRILLEEKGLQHEYLPILGLPGLRAKTTELVFGERFAGVKDKLATSQTISGTGSLHLAGQALKHLYTQQSSPLPTVYIPEPTWSNHHLLFSSLGFECCTFKYYDASTKSLDITSYLSTIRSAEPGSVIILHACAHNPTGLDPSIEQWKEIGSIVKERGLFPLFDAAYLGFNSGDYDQDAWAVRYFVLELGLEAAVCLSFAKNMGLYGERVGVLILATPDGKSATNTQSVLESLQRSVISNPPAFGARIAETVLSNDNLRGIWFEDLKTMSGRIQEMRRMLYDGLTRYSSGNWDHLIRQSGMFGFLGLSPNVIRILKEEYHIYMAGNSRVSIAGLNTKNVDYVARSIAEVLARERSQ</sequence>
<dbReference type="Gene3D" id="3.40.640.10">
    <property type="entry name" value="Type I PLP-dependent aspartate aminotransferase-like (Major domain)"/>
    <property type="match status" value="1"/>
</dbReference>
<dbReference type="InterPro" id="IPR015422">
    <property type="entry name" value="PyrdxlP-dep_Trfase_small"/>
</dbReference>
<dbReference type="PANTHER" id="PTHR11879">
    <property type="entry name" value="ASPARTATE AMINOTRANSFERASE"/>
    <property type="match status" value="1"/>
</dbReference>
<keyword evidence="6" id="KW-0663">Pyridoxal phosphate</keyword>
<proteinExistence type="inferred from homology"/>
<evidence type="ECO:0000313" key="10">
    <source>
        <dbReference type="Proteomes" id="UP001610444"/>
    </source>
</evidence>
<protein>
    <recommendedName>
        <fullName evidence="7">Aspartate aminotransferase</fullName>
        <ecNumber evidence="7">2.6.1.1</ecNumber>
    </recommendedName>
</protein>
<dbReference type="GO" id="GO:0016740">
    <property type="term" value="F:transferase activity"/>
    <property type="evidence" value="ECO:0007669"/>
    <property type="project" value="UniProtKB-KW"/>
</dbReference>
<accession>A0ABR4JHM1</accession>
<dbReference type="SUPFAM" id="SSF53383">
    <property type="entry name" value="PLP-dependent transferases"/>
    <property type="match status" value="1"/>
</dbReference>
<evidence type="ECO:0000256" key="7">
    <source>
        <dbReference type="RuleBase" id="RU000480"/>
    </source>
</evidence>
<feature type="domain" description="Aminotransferase class I/classII large" evidence="8">
    <location>
        <begin position="33"/>
        <end position="404"/>
    </location>
</feature>
<evidence type="ECO:0000256" key="6">
    <source>
        <dbReference type="ARBA" id="ARBA00022898"/>
    </source>
</evidence>
<dbReference type="NCBIfam" id="NF006719">
    <property type="entry name" value="PRK09257.1"/>
    <property type="match status" value="1"/>
</dbReference>
<evidence type="ECO:0000256" key="2">
    <source>
        <dbReference type="ARBA" id="ARBA00007441"/>
    </source>
</evidence>
<keyword evidence="5 7" id="KW-0808">Transferase</keyword>
<name>A0ABR4JHM1_9EURO</name>
<dbReference type="InterPro" id="IPR004839">
    <property type="entry name" value="Aminotransferase_I/II_large"/>
</dbReference>
<dbReference type="InterPro" id="IPR000796">
    <property type="entry name" value="Asp_trans"/>
</dbReference>
<evidence type="ECO:0000313" key="9">
    <source>
        <dbReference type="EMBL" id="KAL2839542.1"/>
    </source>
</evidence>
<dbReference type="InterPro" id="IPR015424">
    <property type="entry name" value="PyrdxlP-dep_Trfase"/>
</dbReference>
<comment type="cofactor">
    <cofactor evidence="1">
        <name>pyridoxal 5'-phosphate</name>
        <dbReference type="ChEBI" id="CHEBI:597326"/>
    </cofactor>
</comment>
<evidence type="ECO:0000256" key="3">
    <source>
        <dbReference type="ARBA" id="ARBA00011738"/>
    </source>
</evidence>
<reference evidence="9 10" key="1">
    <citation type="submission" date="2024-07" db="EMBL/GenBank/DDBJ databases">
        <title>Section-level genome sequencing and comparative genomics of Aspergillus sections Usti and Cavernicolus.</title>
        <authorList>
            <consortium name="Lawrence Berkeley National Laboratory"/>
            <person name="Nybo J.L."/>
            <person name="Vesth T.C."/>
            <person name="Theobald S."/>
            <person name="Frisvad J.C."/>
            <person name="Larsen T.O."/>
            <person name="Kjaerboelling I."/>
            <person name="Rothschild-Mancinelli K."/>
            <person name="Lyhne E.K."/>
            <person name="Kogle M.E."/>
            <person name="Barry K."/>
            <person name="Clum A."/>
            <person name="Na H."/>
            <person name="Ledsgaard L."/>
            <person name="Lin J."/>
            <person name="Lipzen A."/>
            <person name="Kuo A."/>
            <person name="Riley R."/>
            <person name="Mondo S."/>
            <person name="LaButti K."/>
            <person name="Haridas S."/>
            <person name="Pangalinan J."/>
            <person name="Salamov A.A."/>
            <person name="Simmons B.A."/>
            <person name="Magnuson J.K."/>
            <person name="Chen J."/>
            <person name="Drula E."/>
            <person name="Henrissat B."/>
            <person name="Wiebenga A."/>
            <person name="Lubbers R.J."/>
            <person name="Gomes A.C."/>
            <person name="Macurrencykelacurrency M.R."/>
            <person name="Stajich J."/>
            <person name="Grigoriev I.V."/>
            <person name="Mortensen U.H."/>
            <person name="De vries R.P."/>
            <person name="Baker S.E."/>
            <person name="Andersen M.R."/>
        </authorList>
    </citation>
    <scope>NUCLEOTIDE SEQUENCE [LARGE SCALE GENOMIC DNA]</scope>
    <source>
        <strain evidence="9 10">CBS 756.74</strain>
    </source>
</reference>
<dbReference type="InterPro" id="IPR015421">
    <property type="entry name" value="PyrdxlP-dep_Trfase_major"/>
</dbReference>
<evidence type="ECO:0000256" key="4">
    <source>
        <dbReference type="ARBA" id="ARBA00022576"/>
    </source>
</evidence>
<comment type="similarity">
    <text evidence="2">Belongs to the class-I pyridoxal-phosphate-dependent aminotransferase family.</text>
</comment>
<organism evidence="9 10">
    <name type="scientific">Aspergillus pseudodeflectus</name>
    <dbReference type="NCBI Taxonomy" id="176178"/>
    <lineage>
        <taxon>Eukaryota</taxon>
        <taxon>Fungi</taxon>
        <taxon>Dikarya</taxon>
        <taxon>Ascomycota</taxon>
        <taxon>Pezizomycotina</taxon>
        <taxon>Eurotiomycetes</taxon>
        <taxon>Eurotiomycetidae</taxon>
        <taxon>Eurotiales</taxon>
        <taxon>Aspergillaceae</taxon>
        <taxon>Aspergillus</taxon>
        <taxon>Aspergillus subgen. Nidulantes</taxon>
    </lineage>
</organism>
<dbReference type="RefSeq" id="XP_070893585.1">
    <property type="nucleotide sequence ID" value="XM_071043598.1"/>
</dbReference>
<dbReference type="CDD" id="cd00609">
    <property type="entry name" value="AAT_like"/>
    <property type="match status" value="1"/>
</dbReference>
<keyword evidence="10" id="KW-1185">Reference proteome</keyword>
<dbReference type="PROSITE" id="PS00105">
    <property type="entry name" value="AA_TRANSFER_CLASS_1"/>
    <property type="match status" value="1"/>
</dbReference>
<comment type="catalytic activity">
    <reaction evidence="7">
        <text>L-aspartate + 2-oxoglutarate = oxaloacetate + L-glutamate</text>
        <dbReference type="Rhea" id="RHEA:21824"/>
        <dbReference type="ChEBI" id="CHEBI:16452"/>
        <dbReference type="ChEBI" id="CHEBI:16810"/>
        <dbReference type="ChEBI" id="CHEBI:29985"/>
        <dbReference type="ChEBI" id="CHEBI:29991"/>
        <dbReference type="EC" id="2.6.1.1"/>
    </reaction>
</comment>
<dbReference type="PRINTS" id="PR00799">
    <property type="entry name" value="TRANSAMINASE"/>
</dbReference>
<dbReference type="EC" id="2.6.1.1" evidence="7"/>
<keyword evidence="4 7" id="KW-0032">Aminotransferase</keyword>